<accession>A0AAV4ZXD3</accession>
<evidence type="ECO:0000313" key="3">
    <source>
        <dbReference type="EMBL" id="GJD92687.1"/>
    </source>
</evidence>
<dbReference type="Proteomes" id="UP001055247">
    <property type="component" value="Unassembled WGS sequence"/>
</dbReference>
<proteinExistence type="predicted"/>
<feature type="compositionally biased region" description="Basic residues" evidence="1">
    <location>
        <begin position="14"/>
        <end position="25"/>
    </location>
</feature>
<feature type="region of interest" description="Disordered" evidence="1">
    <location>
        <begin position="14"/>
        <end position="33"/>
    </location>
</feature>
<evidence type="ECO:0000256" key="2">
    <source>
        <dbReference type="SAM" id="Phobius"/>
    </source>
</evidence>
<protein>
    <submittedName>
        <fullName evidence="3">Uncharacterized protein</fullName>
    </submittedName>
</protein>
<feature type="transmembrane region" description="Helical" evidence="2">
    <location>
        <begin position="45"/>
        <end position="66"/>
    </location>
</feature>
<gene>
    <name evidence="3" type="ORF">BHAOGJBA_6243</name>
</gene>
<evidence type="ECO:0000256" key="1">
    <source>
        <dbReference type="SAM" id="MobiDB-lite"/>
    </source>
</evidence>
<keyword evidence="2" id="KW-1133">Transmembrane helix</keyword>
<name>A0AAV4ZXD3_9HYPH</name>
<dbReference type="EMBL" id="BPQO01000055">
    <property type="protein sequence ID" value="GJD92687.1"/>
    <property type="molecule type" value="Genomic_DNA"/>
</dbReference>
<reference evidence="3" key="1">
    <citation type="journal article" date="2016" name="Front. Microbiol.">
        <title>Genome Sequence of the Piezophilic, Mesophilic Sulfate-Reducing Bacterium Desulfovibrio indicus J2T.</title>
        <authorList>
            <person name="Cao J."/>
            <person name="Maignien L."/>
            <person name="Shao Z."/>
            <person name="Alain K."/>
            <person name="Jebbar M."/>
        </authorList>
    </citation>
    <scope>NUCLEOTIDE SEQUENCE</scope>
    <source>
        <strain evidence="3">DSM 16372</strain>
    </source>
</reference>
<keyword evidence="2" id="KW-0812">Transmembrane</keyword>
<keyword evidence="4" id="KW-1185">Reference proteome</keyword>
<comment type="caution">
    <text evidence="3">The sequence shown here is derived from an EMBL/GenBank/DDBJ whole genome shotgun (WGS) entry which is preliminary data.</text>
</comment>
<keyword evidence="2" id="KW-0472">Membrane</keyword>
<sequence>MIYGRPGLIRRQAHVRGHTRIHRSAGTHGHGAIVAPRRPPMPNPLYALAPVIGTLAAFFGLMIVAYA</sequence>
<reference evidence="3" key="2">
    <citation type="submission" date="2021-08" db="EMBL/GenBank/DDBJ databases">
        <authorList>
            <person name="Tani A."/>
            <person name="Ola A."/>
            <person name="Ogura Y."/>
            <person name="Katsura K."/>
            <person name="Hayashi T."/>
        </authorList>
    </citation>
    <scope>NUCLEOTIDE SEQUENCE</scope>
    <source>
        <strain evidence="3">DSM 16372</strain>
    </source>
</reference>
<organism evidence="3 4">
    <name type="scientific">Methylobacterium hispanicum</name>
    <dbReference type="NCBI Taxonomy" id="270350"/>
    <lineage>
        <taxon>Bacteria</taxon>
        <taxon>Pseudomonadati</taxon>
        <taxon>Pseudomonadota</taxon>
        <taxon>Alphaproteobacteria</taxon>
        <taxon>Hyphomicrobiales</taxon>
        <taxon>Methylobacteriaceae</taxon>
        <taxon>Methylobacterium</taxon>
    </lineage>
</organism>
<evidence type="ECO:0000313" key="4">
    <source>
        <dbReference type="Proteomes" id="UP001055247"/>
    </source>
</evidence>
<dbReference type="AlphaFoldDB" id="A0AAV4ZXD3"/>